<reference evidence="1" key="2">
    <citation type="journal article" date="2015" name="Fish Shellfish Immunol.">
        <title>Early steps in the European eel (Anguilla anguilla)-Vibrio vulnificus interaction in the gills: Role of the RtxA13 toxin.</title>
        <authorList>
            <person name="Callol A."/>
            <person name="Pajuelo D."/>
            <person name="Ebbesson L."/>
            <person name="Teles M."/>
            <person name="MacKenzie S."/>
            <person name="Amaro C."/>
        </authorList>
    </citation>
    <scope>NUCLEOTIDE SEQUENCE</scope>
</reference>
<name>A0A0E9V7Q6_ANGAN</name>
<dbReference type="AlphaFoldDB" id="A0A0E9V7Q6"/>
<evidence type="ECO:0000313" key="1">
    <source>
        <dbReference type="EMBL" id="JAH74082.1"/>
    </source>
</evidence>
<proteinExistence type="predicted"/>
<protein>
    <submittedName>
        <fullName evidence="1">Uncharacterized protein</fullName>
    </submittedName>
</protein>
<reference evidence="1" key="1">
    <citation type="submission" date="2014-11" db="EMBL/GenBank/DDBJ databases">
        <authorList>
            <person name="Amaro Gonzalez C."/>
        </authorList>
    </citation>
    <scope>NUCLEOTIDE SEQUENCE</scope>
</reference>
<sequence length="54" mass="6385">MYYHTETLLFSQISVTCGYPHPWMFLGQDLCTGELKYMIILNYKSPHTTTIEHM</sequence>
<dbReference type="EMBL" id="GBXM01034495">
    <property type="protein sequence ID" value="JAH74082.1"/>
    <property type="molecule type" value="Transcribed_RNA"/>
</dbReference>
<accession>A0A0E9V7Q6</accession>
<organism evidence="1">
    <name type="scientific">Anguilla anguilla</name>
    <name type="common">European freshwater eel</name>
    <name type="synonym">Muraena anguilla</name>
    <dbReference type="NCBI Taxonomy" id="7936"/>
    <lineage>
        <taxon>Eukaryota</taxon>
        <taxon>Metazoa</taxon>
        <taxon>Chordata</taxon>
        <taxon>Craniata</taxon>
        <taxon>Vertebrata</taxon>
        <taxon>Euteleostomi</taxon>
        <taxon>Actinopterygii</taxon>
        <taxon>Neopterygii</taxon>
        <taxon>Teleostei</taxon>
        <taxon>Anguilliformes</taxon>
        <taxon>Anguillidae</taxon>
        <taxon>Anguilla</taxon>
    </lineage>
</organism>